<organism evidence="1 2">
    <name type="scientific">Clostridium saccharoperbutylacetonicum N1-4(HMT)</name>
    <dbReference type="NCBI Taxonomy" id="931276"/>
    <lineage>
        <taxon>Bacteria</taxon>
        <taxon>Bacillati</taxon>
        <taxon>Bacillota</taxon>
        <taxon>Clostridia</taxon>
        <taxon>Eubacteriales</taxon>
        <taxon>Clostridiaceae</taxon>
        <taxon>Clostridium</taxon>
    </lineage>
</organism>
<accession>M1MSZ5</accession>
<dbReference type="KEGG" id="csr:Cspa_c40830"/>
<dbReference type="AlphaFoldDB" id="M1MSZ5"/>
<dbReference type="RefSeq" id="WP_015394147.1">
    <property type="nucleotide sequence ID" value="NC_020291.1"/>
</dbReference>
<name>M1MSZ5_9CLOT</name>
<dbReference type="eggNOG" id="ENOG50330AW">
    <property type="taxonomic scope" value="Bacteria"/>
</dbReference>
<proteinExistence type="predicted"/>
<evidence type="ECO:0000313" key="2">
    <source>
        <dbReference type="Proteomes" id="UP000011728"/>
    </source>
</evidence>
<dbReference type="Proteomes" id="UP000011728">
    <property type="component" value="Chromosome"/>
</dbReference>
<evidence type="ECO:0000313" key="1">
    <source>
        <dbReference type="EMBL" id="AGF57836.1"/>
    </source>
</evidence>
<protein>
    <submittedName>
        <fullName evidence="1">Uncharacterized protein</fullName>
    </submittedName>
</protein>
<dbReference type="HOGENOM" id="CLU_2069036_0_0_9"/>
<sequence length="118" mass="14174">MKKIKRNFGVPRHKRIKRESRLLLAKAWVTEYAGKNLIKGYSKHFAVDKLCAVKELTLLGYKIEEEYVTQLKQSLEAQKKLIEKRKKLREDRLSGSIYDDYEYMFWEYEDYVQGDSIF</sequence>
<gene>
    <name evidence="1" type="ORF">Cspa_c40830</name>
</gene>
<dbReference type="OrthoDB" id="367880at2"/>
<keyword evidence="2" id="KW-1185">Reference proteome</keyword>
<dbReference type="PATRIC" id="fig|931276.5.peg.4116"/>
<dbReference type="EMBL" id="CP004121">
    <property type="protein sequence ID" value="AGF57836.1"/>
    <property type="molecule type" value="Genomic_DNA"/>
</dbReference>
<reference evidence="1 2" key="1">
    <citation type="submission" date="2013-02" db="EMBL/GenBank/DDBJ databases">
        <title>Genome sequence of Clostridium saccharoperbutylacetonicum N1-4(HMT).</title>
        <authorList>
            <person name="Poehlein A."/>
            <person name="Daniel R."/>
        </authorList>
    </citation>
    <scope>NUCLEOTIDE SEQUENCE [LARGE SCALE GENOMIC DNA]</scope>
    <source>
        <strain evidence="2">N1-4(HMT)</strain>
    </source>
</reference>